<keyword evidence="5 10" id="KW-0573">Peptidoglycan synthesis</keyword>
<keyword evidence="2 10" id="KW-1003">Cell membrane</keyword>
<feature type="transmembrane region" description="Helical" evidence="10">
    <location>
        <begin position="158"/>
        <end position="178"/>
    </location>
</feature>
<comment type="subcellular location">
    <subcellularLocation>
        <location evidence="10">Cell inner membrane</location>
        <topology evidence="10">Multi-pass membrane protein</topology>
    </subcellularLocation>
    <subcellularLocation>
        <location evidence="1">Cell membrane</location>
        <topology evidence="1">Multi-pass membrane protein</topology>
    </subcellularLocation>
</comment>
<feature type="transmembrane region" description="Helical" evidence="10">
    <location>
        <begin position="419"/>
        <end position="440"/>
    </location>
</feature>
<organism evidence="12 13">
    <name type="scientific">Serpentinimonas raichei</name>
    <dbReference type="NCBI Taxonomy" id="1458425"/>
    <lineage>
        <taxon>Bacteria</taxon>
        <taxon>Pseudomonadati</taxon>
        <taxon>Pseudomonadota</taxon>
        <taxon>Betaproteobacteria</taxon>
        <taxon>Burkholderiales</taxon>
        <taxon>Comamonadaceae</taxon>
        <taxon>Serpentinimonas</taxon>
    </lineage>
</organism>
<dbReference type="NCBIfam" id="TIGR01695">
    <property type="entry name" value="murJ_mviN"/>
    <property type="match status" value="1"/>
</dbReference>
<dbReference type="GO" id="GO:0015648">
    <property type="term" value="F:lipid-linked peptidoglycan transporter activity"/>
    <property type="evidence" value="ECO:0007669"/>
    <property type="project" value="UniProtKB-UniRule"/>
</dbReference>
<feature type="transmembrane region" description="Helical" evidence="10">
    <location>
        <begin position="324"/>
        <end position="350"/>
    </location>
</feature>
<evidence type="ECO:0000313" key="13">
    <source>
        <dbReference type="Proteomes" id="UP000067461"/>
    </source>
</evidence>
<evidence type="ECO:0000256" key="9">
    <source>
        <dbReference type="ARBA" id="ARBA00061532"/>
    </source>
</evidence>
<keyword evidence="10" id="KW-0997">Cell inner membrane</keyword>
<comment type="function">
    <text evidence="8 10 11">Involved in peptidoglycan biosynthesis. Transports lipid-linked peptidoglycan precursors from the inner to the outer leaflet of the cytoplasmic membrane.</text>
</comment>
<feature type="transmembrane region" description="Helical" evidence="10">
    <location>
        <begin position="134"/>
        <end position="151"/>
    </location>
</feature>
<dbReference type="PRINTS" id="PR01806">
    <property type="entry name" value="VIRFACTRMVIN"/>
</dbReference>
<dbReference type="OrthoDB" id="9816572at2"/>
<dbReference type="UniPathway" id="UPA00219"/>
<feature type="transmembrane region" description="Helical" evidence="10">
    <location>
        <begin position="492"/>
        <end position="513"/>
    </location>
</feature>
<keyword evidence="4 10" id="KW-0133">Cell shape</keyword>
<feature type="transmembrane region" description="Helical" evidence="10">
    <location>
        <begin position="285"/>
        <end position="303"/>
    </location>
</feature>
<dbReference type="GO" id="GO:0071555">
    <property type="term" value="P:cell wall organization"/>
    <property type="evidence" value="ECO:0007669"/>
    <property type="project" value="UniProtKB-UniRule"/>
</dbReference>
<comment type="similarity">
    <text evidence="9 10 11">Belongs to the MurJ/MviN family.</text>
</comment>
<dbReference type="GO" id="GO:0009252">
    <property type="term" value="P:peptidoglycan biosynthetic process"/>
    <property type="evidence" value="ECO:0007669"/>
    <property type="project" value="UniProtKB-UniRule"/>
</dbReference>
<evidence type="ECO:0000256" key="10">
    <source>
        <dbReference type="HAMAP-Rule" id="MF_02078"/>
    </source>
</evidence>
<dbReference type="PIRSF" id="PIRSF002869">
    <property type="entry name" value="MviN"/>
    <property type="match status" value="1"/>
</dbReference>
<evidence type="ECO:0000256" key="11">
    <source>
        <dbReference type="PIRNR" id="PIRNR002869"/>
    </source>
</evidence>
<feature type="transmembrane region" description="Helical" evidence="10">
    <location>
        <begin position="190"/>
        <end position="212"/>
    </location>
</feature>
<comment type="pathway">
    <text evidence="10">Cell wall biogenesis; peptidoglycan biosynthesis.</text>
</comment>
<evidence type="ECO:0000256" key="7">
    <source>
        <dbReference type="ARBA" id="ARBA00023136"/>
    </source>
</evidence>
<evidence type="ECO:0000256" key="1">
    <source>
        <dbReference type="ARBA" id="ARBA00004651"/>
    </source>
</evidence>
<feature type="transmembrane region" description="Helical" evidence="10">
    <location>
        <begin position="240"/>
        <end position="265"/>
    </location>
</feature>
<dbReference type="HAMAP" id="MF_02078">
    <property type="entry name" value="MurJ_MviN"/>
    <property type="match status" value="1"/>
</dbReference>
<feature type="transmembrane region" description="Helical" evidence="10">
    <location>
        <begin position="27"/>
        <end position="45"/>
    </location>
</feature>
<evidence type="ECO:0000256" key="3">
    <source>
        <dbReference type="ARBA" id="ARBA00022692"/>
    </source>
</evidence>
<keyword evidence="13" id="KW-1185">Reference proteome</keyword>
<name>A0A060NHW6_9BURK</name>
<dbReference type="InterPro" id="IPR004268">
    <property type="entry name" value="MurJ"/>
</dbReference>
<dbReference type="Pfam" id="PF03023">
    <property type="entry name" value="MurJ"/>
    <property type="match status" value="1"/>
</dbReference>
<evidence type="ECO:0000313" key="12">
    <source>
        <dbReference type="EMBL" id="BAO81591.1"/>
    </source>
</evidence>
<keyword evidence="10 11" id="KW-0961">Cell wall biogenesis/degradation</keyword>
<keyword evidence="3 10" id="KW-0812">Transmembrane</keyword>
<dbReference type="RefSeq" id="WP_045532163.1">
    <property type="nucleotide sequence ID" value="NZ_AP014568.1"/>
</dbReference>
<dbReference type="HOGENOM" id="CLU_006797_5_3_4"/>
<dbReference type="EMBL" id="AP014568">
    <property type="protein sequence ID" value="BAO81591.1"/>
    <property type="molecule type" value="Genomic_DNA"/>
</dbReference>
<proteinExistence type="inferred from homology"/>
<dbReference type="PANTHER" id="PTHR47019">
    <property type="entry name" value="LIPID II FLIPPASE MURJ"/>
    <property type="match status" value="1"/>
</dbReference>
<dbReference type="STRING" id="1458425.SRAA_1737"/>
<keyword evidence="6 10" id="KW-1133">Transmembrane helix</keyword>
<gene>
    <name evidence="10" type="primary">murJ</name>
    <name evidence="12" type="ORF">SRAA_1737</name>
</gene>
<dbReference type="GO" id="GO:0034204">
    <property type="term" value="P:lipid translocation"/>
    <property type="evidence" value="ECO:0007669"/>
    <property type="project" value="TreeGrafter"/>
</dbReference>
<dbReference type="PANTHER" id="PTHR47019:SF1">
    <property type="entry name" value="LIPID II FLIPPASE MURJ"/>
    <property type="match status" value="1"/>
</dbReference>
<sequence length="521" mass="55488">MSLFKSASVVSLLTLLSRISGLVRDLLIAATFGVSAMTDAFNVAFRIPNLLRRLFAEGAFSQAFVPVLAATREQEGDEATKDLINRVATVLAWALTFTCIVGVLAAPLLVWGMAAGLARDPYTFDVTVALTRWMFPYIGFMSLVALAAGVLNTWKRFAVPAATPVLLNVGLIVAAAWGAPWFESIGIEPIFALAGGVLIGGVLQLAVQLAALKRLGLLPRVSVRLSALRSAWKNPGTQRILTLMLPALLGVSVAQISLLINTQIASHLATGSVSWLTFADRLMEFPTALLGVALGVVLLPQLAAASAAADPARYSQMLDWGLRLVLLLAVPSAVALLTIAEPLVAVLFHYGAFTAFDVRQTALALMGYGVGLVGLIAIKILAPAFYAKQDIKTPVRIAIVVLVLTQVFNLLLVPTMAHAGLALAIGLGALINAGWLLIGLLQRGSYQPQPGWLVLTLQVLAASALLALFLLWASSQFNWVHEEVVVWQRLLAMLGLLVGAALVYFGTLLLAGVKLRRLVRM</sequence>
<evidence type="ECO:0000256" key="2">
    <source>
        <dbReference type="ARBA" id="ARBA00022475"/>
    </source>
</evidence>
<feature type="transmembrane region" description="Helical" evidence="10">
    <location>
        <begin position="452"/>
        <end position="472"/>
    </location>
</feature>
<evidence type="ECO:0000256" key="6">
    <source>
        <dbReference type="ARBA" id="ARBA00022989"/>
    </source>
</evidence>
<feature type="transmembrane region" description="Helical" evidence="10">
    <location>
        <begin position="394"/>
        <end position="413"/>
    </location>
</feature>
<evidence type="ECO:0000256" key="5">
    <source>
        <dbReference type="ARBA" id="ARBA00022984"/>
    </source>
</evidence>
<dbReference type="KEGG" id="cbaa:SRAA_1737"/>
<protein>
    <recommendedName>
        <fullName evidence="10">Probable lipid II flippase MurJ</fullName>
    </recommendedName>
</protein>
<dbReference type="AlphaFoldDB" id="A0A060NHW6"/>
<keyword evidence="7 10" id="KW-0472">Membrane</keyword>
<dbReference type="Proteomes" id="UP000067461">
    <property type="component" value="Chromosome"/>
</dbReference>
<feature type="transmembrane region" description="Helical" evidence="10">
    <location>
        <begin position="90"/>
        <end position="114"/>
    </location>
</feature>
<dbReference type="InterPro" id="IPR051050">
    <property type="entry name" value="Lipid_II_flippase_MurJ/MviN"/>
</dbReference>
<feature type="transmembrane region" description="Helical" evidence="10">
    <location>
        <begin position="362"/>
        <end position="382"/>
    </location>
</feature>
<accession>A0A060NHW6</accession>
<dbReference type="GO" id="GO:0005886">
    <property type="term" value="C:plasma membrane"/>
    <property type="evidence" value="ECO:0007669"/>
    <property type="project" value="UniProtKB-SubCell"/>
</dbReference>
<keyword evidence="10 11" id="KW-0813">Transport</keyword>
<reference evidence="12 13" key="1">
    <citation type="journal article" date="2014" name="Nat. Commun.">
        <title>Physiological and genomic features of highly alkaliphilic hydrogen-utilizing Betaproteobacteria from a continental serpentinizing site.</title>
        <authorList>
            <person name="Suzuki S."/>
            <person name="Kuenen J.G."/>
            <person name="Schipper K."/>
            <person name="van der Velde S."/>
            <person name="Ishii S."/>
            <person name="Wu A."/>
            <person name="Sorokin D.Y."/>
            <person name="Tenney A."/>
            <person name="Meng X.Y."/>
            <person name="Morrill P.L."/>
            <person name="Kamagata Y."/>
            <person name="Muyzer G."/>
            <person name="Nealson K.H."/>
        </authorList>
    </citation>
    <scope>NUCLEOTIDE SEQUENCE [LARGE SCALE GENOMIC DNA]</scope>
    <source>
        <strain evidence="12 13">A1</strain>
    </source>
</reference>
<evidence type="ECO:0000256" key="4">
    <source>
        <dbReference type="ARBA" id="ARBA00022960"/>
    </source>
</evidence>
<evidence type="ECO:0000256" key="8">
    <source>
        <dbReference type="ARBA" id="ARBA00060041"/>
    </source>
</evidence>
<dbReference type="GO" id="GO:0008360">
    <property type="term" value="P:regulation of cell shape"/>
    <property type="evidence" value="ECO:0007669"/>
    <property type="project" value="UniProtKB-UniRule"/>
</dbReference>
<dbReference type="CDD" id="cd13123">
    <property type="entry name" value="MATE_MurJ_like"/>
    <property type="match status" value="1"/>
</dbReference>